<name>A0ABV2K2U4_SPOPS</name>
<reference evidence="1 2" key="1">
    <citation type="submission" date="2024-06" db="EMBL/GenBank/DDBJ databases">
        <title>Sorghum-associated microbial communities from plants grown in Nebraska, USA.</title>
        <authorList>
            <person name="Schachtman D."/>
        </authorList>
    </citation>
    <scope>NUCLEOTIDE SEQUENCE [LARGE SCALE GENOMIC DNA]</scope>
    <source>
        <strain evidence="1 2">1288</strain>
    </source>
</reference>
<sequence length="86" mass="9826">MKLVIKDQTTTQPRKYVIYRFEGNEVESYENPCNIVDVVYNTKGNTVFIDKTANSNKQHTYRITSMSATGVESENAYVVKSGVVRR</sequence>
<accession>A0ABV2K2U4</accession>
<keyword evidence="2" id="KW-1185">Reference proteome</keyword>
<dbReference type="EMBL" id="JBEPME010000001">
    <property type="protein sequence ID" value="MET3655393.1"/>
    <property type="molecule type" value="Genomic_DNA"/>
</dbReference>
<evidence type="ECO:0000313" key="1">
    <source>
        <dbReference type="EMBL" id="MET3655393.1"/>
    </source>
</evidence>
<comment type="caution">
    <text evidence="1">The sequence shown here is derived from an EMBL/GenBank/DDBJ whole genome shotgun (WGS) entry which is preliminary data.</text>
</comment>
<proteinExistence type="predicted"/>
<dbReference type="RefSeq" id="WP_354312021.1">
    <property type="nucleotide sequence ID" value="NZ_JBEPME010000001.1"/>
</dbReference>
<dbReference type="Proteomes" id="UP001549104">
    <property type="component" value="Unassembled WGS sequence"/>
</dbReference>
<protein>
    <submittedName>
        <fullName evidence="1">Uncharacterized protein</fullName>
    </submittedName>
</protein>
<gene>
    <name evidence="1" type="ORF">ABIC55_000477</name>
</gene>
<evidence type="ECO:0000313" key="2">
    <source>
        <dbReference type="Proteomes" id="UP001549104"/>
    </source>
</evidence>
<organism evidence="1 2">
    <name type="scientific">Sporosarcina psychrophila</name>
    <name type="common">Bacillus psychrophilus</name>
    <dbReference type="NCBI Taxonomy" id="1476"/>
    <lineage>
        <taxon>Bacteria</taxon>
        <taxon>Bacillati</taxon>
        <taxon>Bacillota</taxon>
        <taxon>Bacilli</taxon>
        <taxon>Bacillales</taxon>
        <taxon>Caryophanaceae</taxon>
        <taxon>Sporosarcina</taxon>
    </lineage>
</organism>